<gene>
    <name evidence="4" type="ORF">BJY16_006012</name>
</gene>
<keyword evidence="5" id="KW-1185">Reference proteome</keyword>
<evidence type="ECO:0000256" key="1">
    <source>
        <dbReference type="ARBA" id="ARBA00022679"/>
    </source>
</evidence>
<dbReference type="CDD" id="cd04301">
    <property type="entry name" value="NAT_SF"/>
    <property type="match status" value="1"/>
</dbReference>
<keyword evidence="1" id="KW-0808">Transferase</keyword>
<dbReference type="PANTHER" id="PTHR43877:SF2">
    <property type="entry name" value="AMINOALKYLPHOSPHONATE N-ACETYLTRANSFERASE-RELATED"/>
    <property type="match status" value="1"/>
</dbReference>
<dbReference type="InterPro" id="IPR036390">
    <property type="entry name" value="WH_DNA-bd_sf"/>
</dbReference>
<evidence type="ECO:0000259" key="3">
    <source>
        <dbReference type="PROSITE" id="PS51186"/>
    </source>
</evidence>
<dbReference type="InterPro" id="IPR036388">
    <property type="entry name" value="WH-like_DNA-bd_sf"/>
</dbReference>
<dbReference type="Pfam" id="PF12802">
    <property type="entry name" value="MarR_2"/>
    <property type="match status" value="1"/>
</dbReference>
<dbReference type="AlphaFoldDB" id="A0A7W7H282"/>
<dbReference type="InterPro" id="IPR000182">
    <property type="entry name" value="GNAT_dom"/>
</dbReference>
<dbReference type="InterPro" id="IPR050832">
    <property type="entry name" value="Bact_Acetyltransf"/>
</dbReference>
<reference evidence="4 5" key="1">
    <citation type="submission" date="2020-08" db="EMBL/GenBank/DDBJ databases">
        <title>Sequencing the genomes of 1000 actinobacteria strains.</title>
        <authorList>
            <person name="Klenk H.-P."/>
        </authorList>
    </citation>
    <scope>NUCLEOTIDE SEQUENCE [LARGE SCALE GENOMIC DNA]</scope>
    <source>
        <strain evidence="4 5">DSM 45809</strain>
    </source>
</reference>
<dbReference type="SUPFAM" id="SSF55729">
    <property type="entry name" value="Acyl-CoA N-acyltransferases (Nat)"/>
    <property type="match status" value="1"/>
</dbReference>
<dbReference type="SUPFAM" id="SSF46785">
    <property type="entry name" value="Winged helix' DNA-binding domain"/>
    <property type="match status" value="1"/>
</dbReference>
<accession>A0A7W7H282</accession>
<proteinExistence type="predicted"/>
<dbReference type="PANTHER" id="PTHR43877">
    <property type="entry name" value="AMINOALKYLPHOSPHONATE N-ACETYLTRANSFERASE-RELATED-RELATED"/>
    <property type="match status" value="1"/>
</dbReference>
<keyword evidence="4" id="KW-0238">DNA-binding</keyword>
<dbReference type="InterPro" id="IPR016181">
    <property type="entry name" value="Acyl_CoA_acyltransferase"/>
</dbReference>
<dbReference type="GO" id="GO:0016747">
    <property type="term" value="F:acyltransferase activity, transferring groups other than amino-acyl groups"/>
    <property type="evidence" value="ECO:0007669"/>
    <property type="project" value="InterPro"/>
</dbReference>
<dbReference type="GO" id="GO:0003677">
    <property type="term" value="F:DNA binding"/>
    <property type="evidence" value="ECO:0007669"/>
    <property type="project" value="UniProtKB-KW"/>
</dbReference>
<keyword evidence="2" id="KW-0012">Acyltransferase</keyword>
<dbReference type="PROSITE" id="PS51186">
    <property type="entry name" value="GNAT"/>
    <property type="match status" value="1"/>
</dbReference>
<name>A0A7W7H282_9ACTN</name>
<dbReference type="GO" id="GO:0003700">
    <property type="term" value="F:DNA-binding transcription factor activity"/>
    <property type="evidence" value="ECO:0007669"/>
    <property type="project" value="InterPro"/>
</dbReference>
<sequence>MDVEQIERIRAFNRYYTQHLGLLTDSYLGQDRALGPARLLYEIGERADLRELRVRLGLDAGYLSRLLRALQEQGLIAVRPHPEDGRVRVAELTEAGRRERAELDERSRRAIADSLGGLDEGQRAELVAAQGAVHRLLRVAATTITAVDPAAAEARECLRRYAAELAKRFPEGYDAGALTEPDQVDGTMLVVRESGRAVGCGLWTRLGGGVAELRHLWIAEDARGAGLGRRLLGALEADAAGQGIVAIRLGTHRMLTEAIALYRGAGYTEIANYSGSPYNQLTFEKTALG</sequence>
<dbReference type="RefSeq" id="WP_203759135.1">
    <property type="nucleotide sequence ID" value="NZ_BAABFG010000005.1"/>
</dbReference>
<dbReference type="EMBL" id="JACHNB010000001">
    <property type="protein sequence ID" value="MBB4742553.1"/>
    <property type="molecule type" value="Genomic_DNA"/>
</dbReference>
<dbReference type="SMART" id="SM00347">
    <property type="entry name" value="HTH_MARR"/>
    <property type="match status" value="1"/>
</dbReference>
<feature type="domain" description="N-acetyltransferase" evidence="3">
    <location>
        <begin position="145"/>
        <end position="288"/>
    </location>
</feature>
<dbReference type="InterPro" id="IPR000835">
    <property type="entry name" value="HTH_MarR-typ"/>
</dbReference>
<dbReference type="Proteomes" id="UP000546162">
    <property type="component" value="Unassembled WGS sequence"/>
</dbReference>
<dbReference type="Pfam" id="PF00583">
    <property type="entry name" value="Acetyltransf_1"/>
    <property type="match status" value="1"/>
</dbReference>
<dbReference type="Gene3D" id="3.40.630.30">
    <property type="match status" value="1"/>
</dbReference>
<evidence type="ECO:0000256" key="2">
    <source>
        <dbReference type="ARBA" id="ARBA00023315"/>
    </source>
</evidence>
<dbReference type="Gene3D" id="1.10.10.10">
    <property type="entry name" value="Winged helix-like DNA-binding domain superfamily/Winged helix DNA-binding domain"/>
    <property type="match status" value="1"/>
</dbReference>
<comment type="caution">
    <text evidence="4">The sequence shown here is derived from an EMBL/GenBank/DDBJ whole genome shotgun (WGS) entry which is preliminary data.</text>
</comment>
<evidence type="ECO:0000313" key="4">
    <source>
        <dbReference type="EMBL" id="MBB4742553.1"/>
    </source>
</evidence>
<organism evidence="4 5">
    <name type="scientific">Actinoplanes octamycinicus</name>
    <dbReference type="NCBI Taxonomy" id="135948"/>
    <lineage>
        <taxon>Bacteria</taxon>
        <taxon>Bacillati</taxon>
        <taxon>Actinomycetota</taxon>
        <taxon>Actinomycetes</taxon>
        <taxon>Micromonosporales</taxon>
        <taxon>Micromonosporaceae</taxon>
        <taxon>Actinoplanes</taxon>
    </lineage>
</organism>
<evidence type="ECO:0000313" key="5">
    <source>
        <dbReference type="Proteomes" id="UP000546162"/>
    </source>
</evidence>
<protein>
    <submittedName>
        <fullName evidence="4">DNA-binding MarR family transcriptional regulator</fullName>
    </submittedName>
</protein>